<evidence type="ECO:0000256" key="9">
    <source>
        <dbReference type="SAM" id="MobiDB-lite"/>
    </source>
</evidence>
<dbReference type="InterPro" id="IPR006626">
    <property type="entry name" value="PbH1"/>
</dbReference>
<evidence type="ECO:0000256" key="1">
    <source>
        <dbReference type="ARBA" id="ARBA00004196"/>
    </source>
</evidence>
<evidence type="ECO:0000256" key="4">
    <source>
        <dbReference type="ARBA" id="ARBA00016512"/>
    </source>
</evidence>
<protein>
    <recommendedName>
        <fullName evidence="4">Probable pectate lyase C</fullName>
    </recommendedName>
</protein>
<evidence type="ECO:0000256" key="6">
    <source>
        <dbReference type="ARBA" id="ARBA00022729"/>
    </source>
</evidence>
<sequence length="1660" mass="169468">MGEGKWLSRGIRRKQGGKRRGGKKTENASAGHARARLAFESLEDRRVLATYVVNNFGDLDADENVIFGTLRWAVNAANAEDDSDTIVFSETALTAQGGAATIALDGGQNGGALIITQPLSIYGPGARRITVQQGKANERVFDLNIGADDEIFRAEISGLTISGGNVTGDDAKGGGVYNRENLTMREVVIEGNSASGGGGGVYTEVGRLTLDRSVVQSNSSGGDDAGKGGGGGILNGPEDPSEDAPLPRTLIRNSTVRENATGGFGGGAFNRSGTLRIENSTISENDSDLDMGDGVASWGNPAPEEEGGEPPPPNVFTEVTHSIIYGNDASDFDRVGETDDDPPLPLLPSVTSFGYNIVGTGNTTTAGEDKAFGLTPSDKVNVNPKLGEFGDYGGTVDVYILDETSPAIDAGDPKFDGLDFDQRGRHFTRIYDFNGDGKSIIDIGSVEMQSGVFLVDTLLDTDNGTYSDIYTIQTFLGLPFYVPTPLTYENSGNFSIREALQFALKNPGLDTIRFSDTLISANVLSTEDLNPSKAPTIVLKQGGLAITEDLVIEGPEGFILEIDASGNDPTPTSNNGDGSRVFFIDDSDPLTQSTVFISNLTLMGADVVGRGGGIFTREDLTLSHVTMKENNATDDGGALFVARGDTTIDGSTFNNNRAADDGGAIFVDTIVGASQSNLNVLNSTFSANVAGDRGAGILNNNSSVDVFFSTLTLNDAGSALGSGLHNTGAAALTTVWASVVSNNKNADVSFSNSAVVTGYESLGNNYVGKGNGNTVFVQPGDSRNANTPMLAPLFNTGGLVETHRPLLGSPLIDTGPLAVPGSDPAVPAVDQRGTGYARVFDGNQDGTARADIGAYELQGLTLTVDNDIDENDGIFSSNNFSLREAIQLANDNPLPDVIQFDPALLAALDLQDPVFQLGSGTLLPGTPSAMRITGEVTINGPGVGMLAIDGGGLDDPSSLVGSRMFVVDDGNAATKINVTINGLEFRNGLASQGGSVFYSKENLTLNDVMLINNGTYADPASLYTGLHGGAIFQETGKLTVNNGLFTGNYTADAGADGGAIYVLDGALELNDTTMSGNSTEQSGSDGGAIYVKNSTFVANGSSMSGNITSGGVADGGGFFSEASVVTLNDVVISGNSTIGSNSEGAGFASVNSAITLNDTVVSLNLTFGNGSSGVGAYTTGGMLVVNRSFFRENVSSGQGSLGGGLATNGGSVTLNYTSVSGNRTTGSGSHGGGVVNLGGVLVVRNSTIAENRATHAQSKGGGVYSDTNLAGTQSTLILNSTISTNIAPLRGGGVFNADGLTEIKHSTIANNTSSILNVGSGVASQGNAATQTKVLSSIIAGNVGSAAGTGSDVDSVDANFANSFVSLGYNVIGTGNSLASFNQLGDQAGITNPLLGPLESNGQAPNVQFELQTHALLPGSPAINAGSPSFNPNAFTPALTTDERGEGFARVKSGRIDAGAYESDLAPALPADFNGNGAVEGQDFLAWQRNFGKTGAIKADGDANGDGNVNGVDLTAWKAGFGSVAASAAASSAASVSTSAALLADEEVASSAPDAPDAGSSAPTASTLSGDDASRGSASAAGRFDSLASLGRLAASAPVAATVLDESLLWNGATGPAKRVASIFLDVEKAAELESLFAGEGESDGNAEDAVFAAWGEELL</sequence>
<dbReference type="NCBIfam" id="TIGR01376">
    <property type="entry name" value="POMP_repeat"/>
    <property type="match status" value="1"/>
</dbReference>
<keyword evidence="6" id="KW-0732">Signal</keyword>
<evidence type="ECO:0000256" key="5">
    <source>
        <dbReference type="ARBA" id="ARBA00022525"/>
    </source>
</evidence>
<dbReference type="InterPro" id="IPR003368">
    <property type="entry name" value="POMP_repeat"/>
</dbReference>
<evidence type="ECO:0000313" key="11">
    <source>
        <dbReference type="Proteomes" id="UP000317909"/>
    </source>
</evidence>
<dbReference type="InterPro" id="IPR059226">
    <property type="entry name" value="Choice_anch_Q_dom"/>
</dbReference>
<dbReference type="GO" id="GO:0000272">
    <property type="term" value="P:polysaccharide catabolic process"/>
    <property type="evidence" value="ECO:0007669"/>
    <property type="project" value="InterPro"/>
</dbReference>
<dbReference type="InterPro" id="IPR011050">
    <property type="entry name" value="Pectin_lyase_fold/virulence"/>
</dbReference>
<dbReference type="InterPro" id="IPR018247">
    <property type="entry name" value="EF_Hand_1_Ca_BS"/>
</dbReference>
<dbReference type="RefSeq" id="WP_145432380.1">
    <property type="nucleotide sequence ID" value="NZ_CP036339.1"/>
</dbReference>
<name>A0A517TWW5_9BACT</name>
<comment type="subcellular location">
    <subcellularLocation>
        <location evidence="1">Cell envelope</location>
    </subcellularLocation>
    <subcellularLocation>
        <location evidence="2">Cell outer membrane</location>
    </subcellularLocation>
    <subcellularLocation>
        <location evidence="3">Secreted</location>
    </subcellularLocation>
</comment>
<evidence type="ECO:0000256" key="7">
    <source>
        <dbReference type="ARBA" id="ARBA00023136"/>
    </source>
</evidence>
<gene>
    <name evidence="10" type="ORF">I41_20420</name>
</gene>
<evidence type="ECO:0000313" key="10">
    <source>
        <dbReference type="EMBL" id="QDT72857.1"/>
    </source>
</evidence>
<dbReference type="PROSITE" id="PS00018">
    <property type="entry name" value="EF_HAND_1"/>
    <property type="match status" value="1"/>
</dbReference>
<dbReference type="EMBL" id="CP036339">
    <property type="protein sequence ID" value="QDT72857.1"/>
    <property type="molecule type" value="Genomic_DNA"/>
</dbReference>
<proteinExistence type="predicted"/>
<feature type="compositionally biased region" description="Basic residues" evidence="9">
    <location>
        <begin position="10"/>
        <end position="22"/>
    </location>
</feature>
<dbReference type="Proteomes" id="UP000317909">
    <property type="component" value="Chromosome"/>
</dbReference>
<evidence type="ECO:0000256" key="2">
    <source>
        <dbReference type="ARBA" id="ARBA00004442"/>
    </source>
</evidence>
<keyword evidence="5" id="KW-0964">Secreted</keyword>
<reference evidence="10 11" key="1">
    <citation type="submission" date="2019-02" db="EMBL/GenBank/DDBJ databases">
        <title>Deep-cultivation of Planctomycetes and their phenomic and genomic characterization uncovers novel biology.</title>
        <authorList>
            <person name="Wiegand S."/>
            <person name="Jogler M."/>
            <person name="Boedeker C."/>
            <person name="Pinto D."/>
            <person name="Vollmers J."/>
            <person name="Rivas-Marin E."/>
            <person name="Kohn T."/>
            <person name="Peeters S.H."/>
            <person name="Heuer A."/>
            <person name="Rast P."/>
            <person name="Oberbeckmann S."/>
            <person name="Bunk B."/>
            <person name="Jeske O."/>
            <person name="Meyerdierks A."/>
            <person name="Storesund J.E."/>
            <person name="Kallscheuer N."/>
            <person name="Luecker S."/>
            <person name="Lage O.M."/>
            <person name="Pohl T."/>
            <person name="Merkel B.J."/>
            <person name="Hornburger P."/>
            <person name="Mueller R.-W."/>
            <person name="Bruemmer F."/>
            <person name="Labrenz M."/>
            <person name="Spormann A.M."/>
            <person name="Op den Camp H."/>
            <person name="Overmann J."/>
            <person name="Amann R."/>
            <person name="Jetten M.S.M."/>
            <person name="Mascher T."/>
            <person name="Medema M.H."/>
            <person name="Devos D.P."/>
            <person name="Kaster A.-K."/>
            <person name="Ovreas L."/>
            <person name="Rohde M."/>
            <person name="Galperin M.Y."/>
            <person name="Jogler C."/>
        </authorList>
    </citation>
    <scope>NUCLEOTIDE SEQUENCE [LARGE SCALE GENOMIC DNA]</scope>
    <source>
        <strain evidence="10 11">I41</strain>
    </source>
</reference>
<evidence type="ECO:0000256" key="8">
    <source>
        <dbReference type="ARBA" id="ARBA00023237"/>
    </source>
</evidence>
<dbReference type="PANTHER" id="PTHR11319:SF35">
    <property type="entry name" value="OUTER MEMBRANE PROTEIN PMPC-RELATED"/>
    <property type="match status" value="1"/>
</dbReference>
<accession>A0A517TWW5</accession>
<dbReference type="GO" id="GO:0005576">
    <property type="term" value="C:extracellular region"/>
    <property type="evidence" value="ECO:0007669"/>
    <property type="project" value="UniProtKB-SubCell"/>
</dbReference>
<feature type="region of interest" description="Disordered" evidence="9">
    <location>
        <begin position="282"/>
        <end position="313"/>
    </location>
</feature>
<dbReference type="InterPro" id="IPR012334">
    <property type="entry name" value="Pectin_lyas_fold"/>
</dbReference>
<feature type="region of interest" description="Disordered" evidence="9">
    <location>
        <begin position="1547"/>
        <end position="1574"/>
    </location>
</feature>
<dbReference type="Gene3D" id="2.160.20.10">
    <property type="entry name" value="Single-stranded right-handed beta-helix, Pectin lyase-like"/>
    <property type="match status" value="1"/>
</dbReference>
<feature type="region of interest" description="Disordered" evidence="9">
    <location>
        <begin position="215"/>
        <end position="247"/>
    </location>
</feature>
<dbReference type="Pfam" id="PF00404">
    <property type="entry name" value="Dockerin_1"/>
    <property type="match status" value="1"/>
</dbReference>
<evidence type="ECO:0000256" key="3">
    <source>
        <dbReference type="ARBA" id="ARBA00004613"/>
    </source>
</evidence>
<keyword evidence="7" id="KW-0472">Membrane</keyword>
<dbReference type="SUPFAM" id="SSF51126">
    <property type="entry name" value="Pectin lyase-like"/>
    <property type="match status" value="4"/>
</dbReference>
<dbReference type="OrthoDB" id="292920at2"/>
<dbReference type="InterPro" id="IPR002105">
    <property type="entry name" value="Dockerin_1_rpt"/>
</dbReference>
<dbReference type="GO" id="GO:0004553">
    <property type="term" value="F:hydrolase activity, hydrolyzing O-glycosyl compounds"/>
    <property type="evidence" value="ECO:0007669"/>
    <property type="project" value="InterPro"/>
</dbReference>
<keyword evidence="8" id="KW-0998">Cell outer membrane</keyword>
<dbReference type="SMART" id="SM00710">
    <property type="entry name" value="PbH1"/>
    <property type="match status" value="8"/>
</dbReference>
<dbReference type="GO" id="GO:0009279">
    <property type="term" value="C:cell outer membrane"/>
    <property type="evidence" value="ECO:0007669"/>
    <property type="project" value="UniProtKB-SubCell"/>
</dbReference>
<dbReference type="PANTHER" id="PTHR11319">
    <property type="entry name" value="G PROTEIN-COUPLED RECEPTOR-RELATED"/>
    <property type="match status" value="1"/>
</dbReference>
<feature type="region of interest" description="Disordered" evidence="9">
    <location>
        <begin position="1"/>
        <end position="31"/>
    </location>
</feature>
<organism evidence="10 11">
    <name type="scientific">Lacipirellula limnantheis</name>
    <dbReference type="NCBI Taxonomy" id="2528024"/>
    <lineage>
        <taxon>Bacteria</taxon>
        <taxon>Pseudomonadati</taxon>
        <taxon>Planctomycetota</taxon>
        <taxon>Planctomycetia</taxon>
        <taxon>Pirellulales</taxon>
        <taxon>Lacipirellulaceae</taxon>
        <taxon>Lacipirellula</taxon>
    </lineage>
</organism>
<dbReference type="NCBIfam" id="NF041518">
    <property type="entry name" value="choice_anch_Q"/>
    <property type="match status" value="3"/>
</dbReference>
<dbReference type="KEGG" id="llh:I41_20420"/>
<keyword evidence="11" id="KW-1185">Reference proteome</keyword>